<sequence>MSSAKASEIQDQNQATMNVTLDGWMNQKIDDIQLYISRVTAHLFGHALGLPHPSIKFSSPWNFTELENHCGSFFATVVMSSNGYPGLLNPLSIMAFDRPGILGSGVNEHHGGLIVDSEALDLLRRLYPAYNIFCPSIGVVNVLSARDPEGVMSFAEEDPRILTGSVESAELRGDSTAYNIRATWLAHEQDQYDIRSGTFETPHHGLIHTREDKLRVGYTSPMRKKPSKMFAAFTYIDVETKTNIRLETRIEGWNERSAEGWFSTWEREKVI</sequence>
<comment type="caution">
    <text evidence="1">The sequence shown here is derived from an EMBL/GenBank/DDBJ whole genome shotgun (WGS) entry which is preliminary data.</text>
</comment>
<dbReference type="SUPFAM" id="SSF55486">
    <property type="entry name" value="Metalloproteases ('zincins'), catalytic domain"/>
    <property type="match status" value="1"/>
</dbReference>
<name>H0EWN3_GLAL7</name>
<dbReference type="InterPro" id="IPR037221">
    <property type="entry name" value="H-type_lectin_dom_sf"/>
</dbReference>
<dbReference type="InParanoid" id="H0EWN3"/>
<dbReference type="HOGENOM" id="CLU_1026929_0_0_1"/>
<dbReference type="AlphaFoldDB" id="H0EWN3"/>
<dbReference type="Gene3D" id="2.60.40.2080">
    <property type="match status" value="1"/>
</dbReference>
<keyword evidence="2" id="KW-1185">Reference proteome</keyword>
<evidence type="ECO:0000313" key="2">
    <source>
        <dbReference type="Proteomes" id="UP000005446"/>
    </source>
</evidence>
<protein>
    <submittedName>
        <fullName evidence="1">Uncharacterized protein</fullName>
    </submittedName>
</protein>
<accession>H0EWN3</accession>
<organism evidence="1 2">
    <name type="scientific">Glarea lozoyensis (strain ATCC 74030 / MF5533)</name>
    <dbReference type="NCBI Taxonomy" id="1104152"/>
    <lineage>
        <taxon>Eukaryota</taxon>
        <taxon>Fungi</taxon>
        <taxon>Dikarya</taxon>
        <taxon>Ascomycota</taxon>
        <taxon>Pezizomycotina</taxon>
        <taxon>Leotiomycetes</taxon>
        <taxon>Helotiales</taxon>
        <taxon>Helotiaceae</taxon>
        <taxon>Glarea</taxon>
    </lineage>
</organism>
<gene>
    <name evidence="1" type="ORF">M7I_7205</name>
</gene>
<reference evidence="1 2" key="1">
    <citation type="journal article" date="2012" name="Eukaryot. Cell">
        <title>Genome sequence of the fungus Glarea lozoyensis: the first genome sequence of a species from the Helotiaceae family.</title>
        <authorList>
            <person name="Youssar L."/>
            <person name="Gruening B.A."/>
            <person name="Erxleben A."/>
            <person name="Guenther S."/>
            <person name="Huettel W."/>
        </authorList>
    </citation>
    <scope>NUCLEOTIDE SEQUENCE [LARGE SCALE GENOMIC DNA]</scope>
    <source>
        <strain evidence="2">ATCC 74030 / MF5533</strain>
    </source>
</reference>
<dbReference type="EMBL" id="AGUE01000211">
    <property type="protein sequence ID" value="EHK97063.1"/>
    <property type="molecule type" value="Genomic_DNA"/>
</dbReference>
<evidence type="ECO:0000313" key="1">
    <source>
        <dbReference type="EMBL" id="EHK97063.1"/>
    </source>
</evidence>
<dbReference type="Proteomes" id="UP000005446">
    <property type="component" value="Unassembled WGS sequence"/>
</dbReference>
<dbReference type="OrthoDB" id="291007at2759"/>
<proteinExistence type="predicted"/>